<keyword evidence="6" id="KW-1185">Reference proteome</keyword>
<dbReference type="CDD" id="cd00408">
    <property type="entry name" value="DHDPS-like"/>
    <property type="match status" value="1"/>
</dbReference>
<name>A0ABD5YX58_9EURY</name>
<dbReference type="PANTHER" id="PTHR12128">
    <property type="entry name" value="DIHYDRODIPICOLINATE SYNTHASE"/>
    <property type="match status" value="1"/>
</dbReference>
<comment type="caution">
    <text evidence="4">The sequence shown here is derived from an EMBL/GenBank/DDBJ whole genome shotgun (WGS) entry which is preliminary data.</text>
</comment>
<evidence type="ECO:0000313" key="4">
    <source>
        <dbReference type="EMBL" id="MFC7192497.1"/>
    </source>
</evidence>
<dbReference type="RefSeq" id="WP_248910644.1">
    <property type="nucleotide sequence ID" value="NZ_CP109981.1"/>
</dbReference>
<organism evidence="4 6">
    <name type="scientific">Halocatena marina</name>
    <dbReference type="NCBI Taxonomy" id="2934937"/>
    <lineage>
        <taxon>Archaea</taxon>
        <taxon>Methanobacteriati</taxon>
        <taxon>Methanobacteriota</taxon>
        <taxon>Stenosarchaea group</taxon>
        <taxon>Halobacteria</taxon>
        <taxon>Halobacteriales</taxon>
        <taxon>Natronomonadaceae</taxon>
        <taxon>Halocatena</taxon>
    </lineage>
</organism>
<dbReference type="GO" id="GO:0008840">
    <property type="term" value="F:4-hydroxy-tetrahydrodipicolinate synthase activity"/>
    <property type="evidence" value="ECO:0007669"/>
    <property type="project" value="UniProtKB-EC"/>
</dbReference>
<dbReference type="GO" id="GO:0047448">
    <property type="term" value="F:5-dehydro-4-deoxyglucarate dehydratase activity"/>
    <property type="evidence" value="ECO:0007669"/>
    <property type="project" value="UniProtKB-EC"/>
</dbReference>
<dbReference type="GO" id="GO:0008747">
    <property type="term" value="F:N-acetylneuraminate lyase activity"/>
    <property type="evidence" value="ECO:0007669"/>
    <property type="project" value="UniProtKB-EC"/>
</dbReference>
<dbReference type="EC" id="4.1.3.3" evidence="4"/>
<dbReference type="EC" id="4.3.3.7" evidence="4"/>
<reference evidence="4" key="1">
    <citation type="journal article" date="2014" name="Int. J. Syst. Evol. Microbiol.">
        <title>Complete genome sequence of Corynebacterium casei LMG S-19264T (=DSM 44701T), isolated from a smear-ripened cheese.</title>
        <authorList>
            <consortium name="US DOE Joint Genome Institute (JGI-PGF)"/>
            <person name="Walter F."/>
            <person name="Albersmeier A."/>
            <person name="Kalinowski J."/>
            <person name="Ruckert C."/>
        </authorList>
    </citation>
    <scope>NUCLEOTIDE SEQUENCE [LARGE SCALE GENOMIC DNA]</scope>
    <source>
        <strain evidence="4">NBRC 107106</strain>
    </source>
</reference>
<evidence type="ECO:0000256" key="3">
    <source>
        <dbReference type="PIRSR" id="PIRSR001365-2"/>
    </source>
</evidence>
<dbReference type="AlphaFoldDB" id="A0ABD5YX58"/>
<dbReference type="EC" id="4.2.1.41" evidence="4"/>
<dbReference type="GeneID" id="76202524"/>
<dbReference type="PANTHER" id="PTHR12128:SF66">
    <property type="entry name" value="4-HYDROXY-2-OXOGLUTARATE ALDOLASE, MITOCHONDRIAL"/>
    <property type="match status" value="1"/>
</dbReference>
<evidence type="ECO:0000256" key="2">
    <source>
        <dbReference type="PIRSR" id="PIRSR001365-1"/>
    </source>
</evidence>
<evidence type="ECO:0000313" key="5">
    <source>
        <dbReference type="EMBL" id="MFC7192829.1"/>
    </source>
</evidence>
<dbReference type="SUPFAM" id="SSF51569">
    <property type="entry name" value="Aldolase"/>
    <property type="match status" value="1"/>
</dbReference>
<evidence type="ECO:0000313" key="6">
    <source>
        <dbReference type="Proteomes" id="UP001596417"/>
    </source>
</evidence>
<feature type="active site" description="Proton donor/acceptor" evidence="2">
    <location>
        <position position="141"/>
    </location>
</feature>
<gene>
    <name evidence="4" type="ORF">ACFQL7_23580</name>
    <name evidence="5" type="ORF">ACFQL7_25480</name>
</gene>
<dbReference type="InterPro" id="IPR002220">
    <property type="entry name" value="DapA-like"/>
</dbReference>
<protein>
    <submittedName>
        <fullName evidence="4">Dihydrodipicolinate synthase family protein</fullName>
        <ecNumber evidence="4">4.1.3.3</ecNumber>
        <ecNumber evidence="4">4.2.1.41</ecNumber>
        <ecNumber evidence="4">4.3.3.7</ecNumber>
    </submittedName>
</protein>
<accession>A0ABD5YX58</accession>
<dbReference type="InterPro" id="IPR013785">
    <property type="entry name" value="Aldolase_TIM"/>
</dbReference>
<evidence type="ECO:0000256" key="1">
    <source>
        <dbReference type="ARBA" id="ARBA00023239"/>
    </source>
</evidence>
<sequence length="309" mass="34186">MDNGEVKQQLQGVPFTTATPFSIDREEVLHDELADNLQTLERAGAQIFIPCGNTGEYYSLSHNERVEVVATHVEATSEKSTIIGGAGGSTKTATKLIDQYEQIGADAAMIMYPRHTYIHEQGLIDYYTTLAENTDLGLVLYKRGPTVSDKVLAEVSKLDNVVAIKYAVNDIKNFSQTVSDTPKDLVWLNGIAERYAPAFALEGAQGYTTGIGNFVPKAVLELSNAIEKKDWERARTIRDILRPYENLREETGTNNSLKNANNVPAVKYGMELAGQYGGPVREPLVELSSEDKKRTEKYYNQIQEAAVTN</sequence>
<dbReference type="SMART" id="SM01130">
    <property type="entry name" value="DHDPS"/>
    <property type="match status" value="1"/>
</dbReference>
<keyword evidence="1 4" id="KW-0456">Lyase</keyword>
<reference evidence="4" key="3">
    <citation type="submission" date="2024-09" db="EMBL/GenBank/DDBJ databases">
        <authorList>
            <person name="Sun Q."/>
        </authorList>
    </citation>
    <scope>NUCLEOTIDE SEQUENCE</scope>
    <source>
        <strain evidence="4">NBRC 107106</strain>
    </source>
</reference>
<dbReference type="EMBL" id="JBHTAX010000005">
    <property type="protein sequence ID" value="MFC7192497.1"/>
    <property type="molecule type" value="Genomic_DNA"/>
</dbReference>
<dbReference type="Gene3D" id="3.20.20.70">
    <property type="entry name" value="Aldolase class I"/>
    <property type="match status" value="1"/>
</dbReference>
<dbReference type="Pfam" id="PF00701">
    <property type="entry name" value="DHDPS"/>
    <property type="match status" value="1"/>
</dbReference>
<dbReference type="Proteomes" id="UP001596417">
    <property type="component" value="Unassembled WGS sequence"/>
</dbReference>
<dbReference type="GO" id="GO:0008675">
    <property type="term" value="F:2-dehydro-3-deoxy-phosphogluconate aldolase activity"/>
    <property type="evidence" value="ECO:0007669"/>
    <property type="project" value="UniProtKB-ARBA"/>
</dbReference>
<dbReference type="PIRSF" id="PIRSF001365">
    <property type="entry name" value="DHDPS"/>
    <property type="match status" value="1"/>
</dbReference>
<feature type="binding site" evidence="3">
    <location>
        <position position="54"/>
    </location>
    <ligand>
        <name>pyruvate</name>
        <dbReference type="ChEBI" id="CHEBI:15361"/>
    </ligand>
</feature>
<dbReference type="EMBL" id="JBHTAX010000005">
    <property type="protein sequence ID" value="MFC7192829.1"/>
    <property type="molecule type" value="Genomic_DNA"/>
</dbReference>
<reference evidence="6" key="2">
    <citation type="journal article" date="2019" name="Int. J. Syst. Evol. Microbiol.">
        <title>The Global Catalogue of Microorganisms (GCM) 10K type strain sequencing project: providing services to taxonomists for standard genome sequencing and annotation.</title>
        <authorList>
            <consortium name="The Broad Institute Genomics Platform"/>
            <consortium name="The Broad Institute Genome Sequencing Center for Infectious Disease"/>
            <person name="Wu L."/>
            <person name="Ma J."/>
        </authorList>
    </citation>
    <scope>NUCLEOTIDE SEQUENCE [LARGE SCALE GENOMIC DNA]</scope>
    <source>
        <strain evidence="6">RDMS1</strain>
    </source>
</reference>
<proteinExistence type="predicted"/>
<feature type="active site" description="Schiff-base intermediate with substrate" evidence="2">
    <location>
        <position position="165"/>
    </location>
</feature>